<protein>
    <submittedName>
        <fullName evidence="3">Glycosyltransferase</fullName>
    </submittedName>
</protein>
<keyword evidence="4" id="KW-1185">Reference proteome</keyword>
<organism evidence="3 4">
    <name type="scientific">Mucilaginibacter arboris</name>
    <dbReference type="NCBI Taxonomy" id="2682090"/>
    <lineage>
        <taxon>Bacteria</taxon>
        <taxon>Pseudomonadati</taxon>
        <taxon>Bacteroidota</taxon>
        <taxon>Sphingobacteriia</taxon>
        <taxon>Sphingobacteriales</taxon>
        <taxon>Sphingobacteriaceae</taxon>
        <taxon>Mucilaginibacter</taxon>
    </lineage>
</organism>
<dbReference type="GO" id="GO:0016757">
    <property type="term" value="F:glycosyltransferase activity"/>
    <property type="evidence" value="ECO:0007669"/>
    <property type="project" value="TreeGrafter"/>
</dbReference>
<accession>A0A7K1SY20</accession>
<dbReference type="Pfam" id="PF13692">
    <property type="entry name" value="Glyco_trans_1_4"/>
    <property type="match status" value="1"/>
</dbReference>
<dbReference type="AlphaFoldDB" id="A0A7K1SY20"/>
<proteinExistence type="predicted"/>
<comment type="caution">
    <text evidence="3">The sequence shown here is derived from an EMBL/GenBank/DDBJ whole genome shotgun (WGS) entry which is preliminary data.</text>
</comment>
<evidence type="ECO:0000259" key="2">
    <source>
        <dbReference type="Pfam" id="PF13439"/>
    </source>
</evidence>
<sequence length="391" mass="44408">MHLIFFTHPNFLGHQSMPRFAKMLANGMEKRRHQVEIWSPKPYFFNLPFPNVFKKWFGYIDQYLIFPIQTRKKLKALEPDILFVLTDHALGPWVPLVAKRSHVIHCHDFLAQHSALGLIPENPTSWTGKQYQAYIRRGYSKGKNFISVSKKTQKDLHSFIKPALIESSVVYNGLNQSFDKKDIVIARKEFSDQTGLNLENGYLLHIGGNQWYKNRSGVVAVYDAWRNISKTSLPLILIGEKPDEKLTEKISQSKYKSEIYSFNKIQDNLISAAYSGASVFLFPSLAEGFGWPIAEAMACGCPVITTDEAPMTEVAGEEGFLIPKQPQDVIEVQAWAQNAAKTVEKIILLSPEERIGIVQSGLENAKRFDADLALDKIEHIYQSILQKHKNG</sequence>
<evidence type="ECO:0000256" key="1">
    <source>
        <dbReference type="ARBA" id="ARBA00022679"/>
    </source>
</evidence>
<dbReference type="Gene3D" id="3.40.50.2000">
    <property type="entry name" value="Glycogen Phosphorylase B"/>
    <property type="match status" value="2"/>
</dbReference>
<evidence type="ECO:0000313" key="4">
    <source>
        <dbReference type="Proteomes" id="UP000462014"/>
    </source>
</evidence>
<dbReference type="EMBL" id="WPIK01000009">
    <property type="protein sequence ID" value="MVN22219.1"/>
    <property type="molecule type" value="Genomic_DNA"/>
</dbReference>
<keyword evidence="1 3" id="KW-0808">Transferase</keyword>
<reference evidence="3 4" key="1">
    <citation type="submission" date="2019-12" db="EMBL/GenBank/DDBJ databases">
        <title>Mucilaginibacter sp. HMF7410 genome sequencing and assembly.</title>
        <authorList>
            <person name="Kang H."/>
            <person name="Cha I."/>
            <person name="Kim H."/>
            <person name="Joh K."/>
        </authorList>
    </citation>
    <scope>NUCLEOTIDE SEQUENCE [LARGE SCALE GENOMIC DNA]</scope>
    <source>
        <strain evidence="3 4">HMF7410</strain>
    </source>
</reference>
<dbReference type="SUPFAM" id="SSF53756">
    <property type="entry name" value="UDP-Glycosyltransferase/glycogen phosphorylase"/>
    <property type="match status" value="1"/>
</dbReference>
<dbReference type="PANTHER" id="PTHR46401:SF2">
    <property type="entry name" value="GLYCOSYLTRANSFERASE WBBK-RELATED"/>
    <property type="match status" value="1"/>
</dbReference>
<dbReference type="GO" id="GO:0009103">
    <property type="term" value="P:lipopolysaccharide biosynthetic process"/>
    <property type="evidence" value="ECO:0007669"/>
    <property type="project" value="TreeGrafter"/>
</dbReference>
<dbReference type="Proteomes" id="UP000462014">
    <property type="component" value="Unassembled WGS sequence"/>
</dbReference>
<dbReference type="Pfam" id="PF13439">
    <property type="entry name" value="Glyco_transf_4"/>
    <property type="match status" value="1"/>
</dbReference>
<dbReference type="InterPro" id="IPR028098">
    <property type="entry name" value="Glyco_trans_4-like_N"/>
</dbReference>
<gene>
    <name evidence="3" type="ORF">GO621_11820</name>
</gene>
<dbReference type="PANTHER" id="PTHR46401">
    <property type="entry name" value="GLYCOSYLTRANSFERASE WBBK-RELATED"/>
    <property type="match status" value="1"/>
</dbReference>
<name>A0A7K1SY20_9SPHI</name>
<feature type="domain" description="Glycosyltransferase subfamily 4-like N-terminal" evidence="2">
    <location>
        <begin position="19"/>
        <end position="175"/>
    </location>
</feature>
<evidence type="ECO:0000313" key="3">
    <source>
        <dbReference type="EMBL" id="MVN22219.1"/>
    </source>
</evidence>